<evidence type="ECO:0000313" key="13">
    <source>
        <dbReference type="EMBL" id="SCV74492.1"/>
    </source>
</evidence>
<keyword evidence="10" id="KW-0472">Membrane</keyword>
<keyword evidence="3" id="KW-0813">Transport</keyword>
<keyword evidence="7" id="KW-1133">Transmembrane helix</keyword>
<comment type="similarity">
    <text evidence="2">Belongs to the Tom22 family.</text>
</comment>
<dbReference type="InterPro" id="IPR005683">
    <property type="entry name" value="Tom22"/>
</dbReference>
<feature type="compositionally biased region" description="Low complexity" evidence="12">
    <location>
        <begin position="8"/>
        <end position="24"/>
    </location>
</feature>
<keyword evidence="8" id="KW-0811">Translocation</keyword>
<dbReference type="PANTHER" id="PTHR12504:SF0">
    <property type="entry name" value="MITOCHONDRIAL IMPORT RECEPTOR SUBUNIT TOM22 HOMOLOG"/>
    <property type="match status" value="1"/>
</dbReference>
<proteinExistence type="inferred from homology"/>
<evidence type="ECO:0000256" key="11">
    <source>
        <dbReference type="ARBA" id="ARBA00023170"/>
    </source>
</evidence>
<evidence type="ECO:0000256" key="7">
    <source>
        <dbReference type="ARBA" id="ARBA00022989"/>
    </source>
</evidence>
<dbReference type="EMBL" id="FMSP01000022">
    <property type="protein sequence ID" value="SCV74492.1"/>
    <property type="molecule type" value="Genomic_DNA"/>
</dbReference>
<dbReference type="PANTHER" id="PTHR12504">
    <property type="entry name" value="MITOCHONDRIAL IMPORT RECEPTOR SUBUNIT TOM22"/>
    <property type="match status" value="1"/>
</dbReference>
<name>A0A238FL40_9BASI</name>
<keyword evidence="11" id="KW-0675">Receptor</keyword>
<dbReference type="OrthoDB" id="10016939at2759"/>
<evidence type="ECO:0000256" key="6">
    <source>
        <dbReference type="ARBA" id="ARBA00022927"/>
    </source>
</evidence>
<dbReference type="GO" id="GO:0006886">
    <property type="term" value="P:intracellular protein transport"/>
    <property type="evidence" value="ECO:0007669"/>
    <property type="project" value="InterPro"/>
</dbReference>
<evidence type="ECO:0000256" key="9">
    <source>
        <dbReference type="ARBA" id="ARBA00023128"/>
    </source>
</evidence>
<keyword evidence="6" id="KW-0653">Protein transport</keyword>
<keyword evidence="4" id="KW-0812">Transmembrane</keyword>
<evidence type="ECO:0000256" key="10">
    <source>
        <dbReference type="ARBA" id="ARBA00023136"/>
    </source>
</evidence>
<comment type="subcellular location">
    <subcellularLocation>
        <location evidence="1">Mitochondrion outer membrane</location>
        <topology evidence="1">Single-pass membrane protein</topology>
    </subcellularLocation>
</comment>
<evidence type="ECO:0000256" key="8">
    <source>
        <dbReference type="ARBA" id="ARBA00023010"/>
    </source>
</evidence>
<gene>
    <name evidence="13" type="ORF">BQ2448_8133</name>
</gene>
<dbReference type="Pfam" id="PF04281">
    <property type="entry name" value="Tom22"/>
    <property type="match status" value="1"/>
</dbReference>
<dbReference type="GO" id="GO:0005741">
    <property type="term" value="C:mitochondrial outer membrane"/>
    <property type="evidence" value="ECO:0007669"/>
    <property type="project" value="UniProtKB-SubCell"/>
</dbReference>
<dbReference type="STRING" id="269621.A0A238FL40"/>
<dbReference type="CDD" id="cd22884">
    <property type="entry name" value="TOM22"/>
    <property type="match status" value="1"/>
</dbReference>
<sequence>MVRIQQVSNEDAWSDASSNASDDSTQPTRPRSTEPLDAGAEQDDDDLLTLASYDPSSETLSDRFYALKDMVPPSNRARLCSSASTVNAWAWTLGTFGASAAWIACTSAILVGLPLMLAIEGEAGLVQQEMQYTGQQVRFFLAHSKRRSWRRRSSITVDPWN</sequence>
<reference evidence="14" key="1">
    <citation type="submission" date="2016-09" db="EMBL/GenBank/DDBJ databases">
        <authorList>
            <person name="Jeantristanb JTB J.-T."/>
            <person name="Ricardo R."/>
        </authorList>
    </citation>
    <scope>NUCLEOTIDE SEQUENCE [LARGE SCALE GENOMIC DNA]</scope>
</reference>
<protein>
    <submittedName>
        <fullName evidence="13">BQ2448_8133 protein</fullName>
    </submittedName>
</protein>
<evidence type="ECO:0000256" key="12">
    <source>
        <dbReference type="SAM" id="MobiDB-lite"/>
    </source>
</evidence>
<keyword evidence="9" id="KW-0496">Mitochondrion</keyword>
<evidence type="ECO:0000256" key="5">
    <source>
        <dbReference type="ARBA" id="ARBA00022787"/>
    </source>
</evidence>
<feature type="region of interest" description="Disordered" evidence="12">
    <location>
        <begin position="1"/>
        <end position="45"/>
    </location>
</feature>
<evidence type="ECO:0000256" key="3">
    <source>
        <dbReference type="ARBA" id="ARBA00022448"/>
    </source>
</evidence>
<dbReference type="Proteomes" id="UP000198372">
    <property type="component" value="Unassembled WGS sequence"/>
</dbReference>
<evidence type="ECO:0000313" key="14">
    <source>
        <dbReference type="Proteomes" id="UP000198372"/>
    </source>
</evidence>
<accession>A0A238FL40</accession>
<organism evidence="13 14">
    <name type="scientific">Microbotryum intermedium</name>
    <dbReference type="NCBI Taxonomy" id="269621"/>
    <lineage>
        <taxon>Eukaryota</taxon>
        <taxon>Fungi</taxon>
        <taxon>Dikarya</taxon>
        <taxon>Basidiomycota</taxon>
        <taxon>Pucciniomycotina</taxon>
        <taxon>Microbotryomycetes</taxon>
        <taxon>Microbotryales</taxon>
        <taxon>Microbotryaceae</taxon>
        <taxon>Microbotryum</taxon>
    </lineage>
</organism>
<evidence type="ECO:0000256" key="4">
    <source>
        <dbReference type="ARBA" id="ARBA00022692"/>
    </source>
</evidence>
<evidence type="ECO:0000256" key="2">
    <source>
        <dbReference type="ARBA" id="ARBA00009874"/>
    </source>
</evidence>
<evidence type="ECO:0000256" key="1">
    <source>
        <dbReference type="ARBA" id="ARBA00004572"/>
    </source>
</evidence>
<keyword evidence="14" id="KW-1185">Reference proteome</keyword>
<dbReference type="AlphaFoldDB" id="A0A238FL40"/>
<keyword evidence="5" id="KW-1000">Mitochondrion outer membrane</keyword>